<organism evidence="1">
    <name type="scientific">Siphoviridae sp. ctsoB6</name>
    <dbReference type="NCBI Taxonomy" id="2826487"/>
    <lineage>
        <taxon>Viruses</taxon>
        <taxon>Duplodnaviria</taxon>
        <taxon>Heunggongvirae</taxon>
        <taxon>Uroviricota</taxon>
        <taxon>Caudoviricetes</taxon>
    </lineage>
</organism>
<name>A0A8S5QPU0_9CAUD</name>
<dbReference type="EMBL" id="BK015700">
    <property type="protein sequence ID" value="DAE20773.1"/>
    <property type="molecule type" value="Genomic_DNA"/>
</dbReference>
<reference evidence="1" key="1">
    <citation type="journal article" date="2021" name="Proc. Natl. Acad. Sci. U.S.A.">
        <title>A Catalog of Tens of Thousands of Viruses from Human Metagenomes Reveals Hidden Associations with Chronic Diseases.</title>
        <authorList>
            <person name="Tisza M.J."/>
            <person name="Buck C.B."/>
        </authorList>
    </citation>
    <scope>NUCLEOTIDE SEQUENCE</scope>
    <source>
        <strain evidence="1">CtsoB6</strain>
    </source>
</reference>
<proteinExistence type="predicted"/>
<protein>
    <submittedName>
        <fullName evidence="1">Uncharacterized protein</fullName>
    </submittedName>
</protein>
<sequence length="126" mass="15164">MEKDKIEKFEKLHIQIKDMYNELSILSKKSPDGAINKFKLKFINQLIEEANQFLKERYKPFADFEKFEEEDIPFNSDVVMIISQYIKCLERFKYDNVKLLSGNWYWNLSDSKDEVKTSRPLSDFTF</sequence>
<accession>A0A8S5QPU0</accession>
<evidence type="ECO:0000313" key="1">
    <source>
        <dbReference type="EMBL" id="DAE20773.1"/>
    </source>
</evidence>